<evidence type="ECO:0008006" key="5">
    <source>
        <dbReference type="Google" id="ProtNLM"/>
    </source>
</evidence>
<dbReference type="Proteomes" id="UP001596101">
    <property type="component" value="Unassembled WGS sequence"/>
</dbReference>
<feature type="region of interest" description="Disordered" evidence="1">
    <location>
        <begin position="62"/>
        <end position="124"/>
    </location>
</feature>
<gene>
    <name evidence="3" type="ORF">ACFPQ5_23200</name>
</gene>
<proteinExistence type="predicted"/>
<feature type="transmembrane region" description="Helical" evidence="2">
    <location>
        <begin position="19"/>
        <end position="39"/>
    </location>
</feature>
<protein>
    <recommendedName>
        <fullName evidence="5">Secreted protein</fullName>
    </recommendedName>
</protein>
<keyword evidence="2" id="KW-0812">Transmembrane</keyword>
<comment type="caution">
    <text evidence="3">The sequence shown here is derived from an EMBL/GenBank/DDBJ whole genome shotgun (WGS) entry which is preliminary data.</text>
</comment>
<evidence type="ECO:0000256" key="2">
    <source>
        <dbReference type="SAM" id="Phobius"/>
    </source>
</evidence>
<accession>A0ABW0MUP1</accession>
<reference evidence="4" key="1">
    <citation type="journal article" date="2019" name="Int. J. Syst. Evol. Microbiol.">
        <title>The Global Catalogue of Microorganisms (GCM) 10K type strain sequencing project: providing services to taxonomists for standard genome sequencing and annotation.</title>
        <authorList>
            <consortium name="The Broad Institute Genomics Platform"/>
            <consortium name="The Broad Institute Genome Sequencing Center for Infectious Disease"/>
            <person name="Wu L."/>
            <person name="Ma J."/>
        </authorList>
    </citation>
    <scope>NUCLEOTIDE SEQUENCE [LARGE SCALE GENOMIC DNA]</scope>
    <source>
        <strain evidence="4">CCUG 43111</strain>
    </source>
</reference>
<dbReference type="EMBL" id="JBHSMR010000014">
    <property type="protein sequence ID" value="MFC5481112.1"/>
    <property type="molecule type" value="Genomic_DNA"/>
</dbReference>
<dbReference type="RefSeq" id="WP_379761257.1">
    <property type="nucleotide sequence ID" value="NZ_JBHSMR010000014.1"/>
</dbReference>
<organism evidence="3 4">
    <name type="scientific">Massilia suwonensis</name>
    <dbReference type="NCBI Taxonomy" id="648895"/>
    <lineage>
        <taxon>Bacteria</taxon>
        <taxon>Pseudomonadati</taxon>
        <taxon>Pseudomonadota</taxon>
        <taxon>Betaproteobacteria</taxon>
        <taxon>Burkholderiales</taxon>
        <taxon>Oxalobacteraceae</taxon>
        <taxon>Telluria group</taxon>
        <taxon>Massilia</taxon>
    </lineage>
</organism>
<evidence type="ECO:0000313" key="4">
    <source>
        <dbReference type="Proteomes" id="UP001596101"/>
    </source>
</evidence>
<keyword evidence="2" id="KW-1133">Transmembrane helix</keyword>
<sequence>MARGDVAAWPASRLGTRSWAPLALTLGLHLLLVLAWFGATRGAAQRDPPPRVSVFVPVQPLARPQAAPDAPPPPSRRVRRPAGSAPALPSVEPPSITVQAPAAPPADPDAAGLPHDPAPTALPGDLLVSSKAMAGRVDRELRKGASPITAEPDRKWERFADAVAGARSGSTRTVTLDSYTSPDGVMIYRKTVGARVSCYRSGSVGGLVTGFGAADTAGAGGTACPSGVRWTRH</sequence>
<keyword evidence="4" id="KW-1185">Reference proteome</keyword>
<name>A0ABW0MUP1_9BURK</name>
<feature type="compositionally biased region" description="Low complexity" evidence="1">
    <location>
        <begin position="108"/>
        <end position="119"/>
    </location>
</feature>
<evidence type="ECO:0000256" key="1">
    <source>
        <dbReference type="SAM" id="MobiDB-lite"/>
    </source>
</evidence>
<evidence type="ECO:0000313" key="3">
    <source>
        <dbReference type="EMBL" id="MFC5481112.1"/>
    </source>
</evidence>
<keyword evidence="2" id="KW-0472">Membrane</keyword>